<evidence type="ECO:0000313" key="2">
    <source>
        <dbReference type="EMBL" id="ALR22989.1"/>
    </source>
</evidence>
<feature type="transmembrane region" description="Helical" evidence="1">
    <location>
        <begin position="29"/>
        <end position="48"/>
    </location>
</feature>
<name>A0A0S3F5V1_9SPHN</name>
<dbReference type="RefSeq" id="WP_062069339.1">
    <property type="nucleotide sequence ID" value="NZ_CP013265.1"/>
</dbReference>
<reference evidence="2 3" key="1">
    <citation type="submission" date="2015-11" db="EMBL/GenBank/DDBJ databases">
        <title>A Two-component Flavoprotein Monooxygenase System MeaXY Responsible for para-Hydroxylation of 2-Methyl-6-ethylaniline and 2,6-Diethylaniline in Sphingobium baderi DE-13.</title>
        <authorList>
            <person name="Cheng M."/>
            <person name="Meng Q."/>
            <person name="Yang Y."/>
            <person name="Chu C."/>
            <person name="Yan X."/>
            <person name="He J."/>
            <person name="Li S."/>
        </authorList>
    </citation>
    <scope>NUCLEOTIDE SEQUENCE [LARGE SCALE GENOMIC DNA]</scope>
    <source>
        <strain evidence="2 3">DE-13</strain>
        <plasmid evidence="3">Plasmid pDE1</plasmid>
    </source>
</reference>
<dbReference type="KEGG" id="sbd:ATN00_21150"/>
<protein>
    <submittedName>
        <fullName evidence="2">Uncharacterized protein</fullName>
    </submittedName>
</protein>
<evidence type="ECO:0000256" key="1">
    <source>
        <dbReference type="SAM" id="Phobius"/>
    </source>
</evidence>
<geneLocation type="plasmid" evidence="2 3">
    <name>pDE1</name>
</geneLocation>
<sequence length="92" mass="10111">MPLWLDLLRTPMAAPETPRLKTMRRTFQVLCILCALTVAFVSPLTAIIGRFAPIGIAALLISTAVYTAFYVVRKNRADQAWLDAATSQETAS</sequence>
<keyword evidence="2" id="KW-0614">Plasmid</keyword>
<dbReference type="EMBL" id="CP013265">
    <property type="protein sequence ID" value="ALR22989.1"/>
    <property type="molecule type" value="Genomic_DNA"/>
</dbReference>
<proteinExistence type="predicted"/>
<keyword evidence="1" id="KW-0812">Transmembrane</keyword>
<feature type="transmembrane region" description="Helical" evidence="1">
    <location>
        <begin position="54"/>
        <end position="72"/>
    </location>
</feature>
<gene>
    <name evidence="2" type="ORF">ATN00_21150</name>
</gene>
<dbReference type="Proteomes" id="UP000056968">
    <property type="component" value="Plasmid pDE1"/>
</dbReference>
<keyword evidence="1" id="KW-1133">Transmembrane helix</keyword>
<dbReference type="OrthoDB" id="7409737at2"/>
<keyword evidence="1" id="KW-0472">Membrane</keyword>
<evidence type="ECO:0000313" key="3">
    <source>
        <dbReference type="Proteomes" id="UP000056968"/>
    </source>
</evidence>
<accession>A0A0S3F5V1</accession>
<keyword evidence="3" id="KW-1185">Reference proteome</keyword>
<dbReference type="AlphaFoldDB" id="A0A0S3F5V1"/>
<organism evidence="2 3">
    <name type="scientific">Sphingobium baderi</name>
    <dbReference type="NCBI Taxonomy" id="1332080"/>
    <lineage>
        <taxon>Bacteria</taxon>
        <taxon>Pseudomonadati</taxon>
        <taxon>Pseudomonadota</taxon>
        <taxon>Alphaproteobacteria</taxon>
        <taxon>Sphingomonadales</taxon>
        <taxon>Sphingomonadaceae</taxon>
        <taxon>Sphingobium</taxon>
    </lineage>
</organism>